<evidence type="ECO:0000313" key="4">
    <source>
        <dbReference type="Proteomes" id="UP001168821"/>
    </source>
</evidence>
<feature type="signal peptide" evidence="2">
    <location>
        <begin position="1"/>
        <end position="17"/>
    </location>
</feature>
<sequence>MSFRLLSFLFKIGHVFGLTPSSLHVPKISLFKKFYYLLIFVILMYGVSSKRIINLQTKSREMILLYIISTTAFVGQNSAFLLRSLIKRKSWINFLRNLELTARLTRVRTSTK</sequence>
<proteinExistence type="predicted"/>
<dbReference type="EMBL" id="JALNTZ010000005">
    <property type="protein sequence ID" value="KAJ3653009.1"/>
    <property type="molecule type" value="Genomic_DNA"/>
</dbReference>
<gene>
    <name evidence="3" type="ORF">Zmor_018929</name>
</gene>
<evidence type="ECO:0000313" key="3">
    <source>
        <dbReference type="EMBL" id="KAJ3653009.1"/>
    </source>
</evidence>
<feature type="transmembrane region" description="Helical" evidence="1">
    <location>
        <begin position="33"/>
        <end position="53"/>
    </location>
</feature>
<keyword evidence="1" id="KW-0472">Membrane</keyword>
<accession>A0AA38IFL0</accession>
<comment type="caution">
    <text evidence="3">The sequence shown here is derived from an EMBL/GenBank/DDBJ whole genome shotgun (WGS) entry which is preliminary data.</text>
</comment>
<evidence type="ECO:0000256" key="2">
    <source>
        <dbReference type="SAM" id="SignalP"/>
    </source>
</evidence>
<dbReference type="Proteomes" id="UP001168821">
    <property type="component" value="Unassembled WGS sequence"/>
</dbReference>
<keyword evidence="1" id="KW-0812">Transmembrane</keyword>
<name>A0AA38IFL0_9CUCU</name>
<feature type="chain" id="PRO_5041292922" evidence="2">
    <location>
        <begin position="18"/>
        <end position="112"/>
    </location>
</feature>
<evidence type="ECO:0000256" key="1">
    <source>
        <dbReference type="SAM" id="Phobius"/>
    </source>
</evidence>
<protein>
    <submittedName>
        <fullName evidence="3">Uncharacterized protein</fullName>
    </submittedName>
</protein>
<keyword evidence="1" id="KW-1133">Transmembrane helix</keyword>
<feature type="transmembrane region" description="Helical" evidence="1">
    <location>
        <begin position="65"/>
        <end position="86"/>
    </location>
</feature>
<keyword evidence="4" id="KW-1185">Reference proteome</keyword>
<dbReference type="AlphaFoldDB" id="A0AA38IFL0"/>
<organism evidence="3 4">
    <name type="scientific">Zophobas morio</name>
    <dbReference type="NCBI Taxonomy" id="2755281"/>
    <lineage>
        <taxon>Eukaryota</taxon>
        <taxon>Metazoa</taxon>
        <taxon>Ecdysozoa</taxon>
        <taxon>Arthropoda</taxon>
        <taxon>Hexapoda</taxon>
        <taxon>Insecta</taxon>
        <taxon>Pterygota</taxon>
        <taxon>Neoptera</taxon>
        <taxon>Endopterygota</taxon>
        <taxon>Coleoptera</taxon>
        <taxon>Polyphaga</taxon>
        <taxon>Cucujiformia</taxon>
        <taxon>Tenebrionidae</taxon>
        <taxon>Zophobas</taxon>
    </lineage>
</organism>
<keyword evidence="2" id="KW-0732">Signal</keyword>
<reference evidence="3" key="1">
    <citation type="journal article" date="2023" name="G3 (Bethesda)">
        <title>Whole genome assemblies of Zophobas morio and Tenebrio molitor.</title>
        <authorList>
            <person name="Kaur S."/>
            <person name="Stinson S.A."/>
            <person name="diCenzo G.C."/>
        </authorList>
    </citation>
    <scope>NUCLEOTIDE SEQUENCE</scope>
    <source>
        <strain evidence="3">QUZm001</strain>
    </source>
</reference>